<feature type="compositionally biased region" description="Basic and acidic residues" evidence="1">
    <location>
        <begin position="187"/>
        <end position="209"/>
    </location>
</feature>
<dbReference type="Pfam" id="PF12732">
    <property type="entry name" value="YtxH"/>
    <property type="match status" value="1"/>
</dbReference>
<accession>A0ABW4BJG6</accession>
<sequence length="218" mass="23550">MAKKGHFLLGLIIGSAAAVSASMLLTPETAADLKKKVADKCDDFKERAMDLYQVADETTASWREDAAAKVEQVLNDHEGLQSAVSTSSEKLAQLRDNFQGTTDQLKSQFGDASQQLKSSFEETKDSFTEDNDDFDDIVLDSPSAFQEAKDDEPVDEAAATDENNDQDTAKPTNESATESTAVNAEPEAAKPAEPVEKTDDKFSFDDSDPKLGATPSDK</sequence>
<comment type="caution">
    <text evidence="3">The sequence shown here is derived from an EMBL/GenBank/DDBJ whole genome shotgun (WGS) entry which is preliminary data.</text>
</comment>
<feature type="compositionally biased region" description="Acidic residues" evidence="1">
    <location>
        <begin position="128"/>
        <end position="138"/>
    </location>
</feature>
<protein>
    <submittedName>
        <fullName evidence="3">YtxH domain-containing protein</fullName>
    </submittedName>
</protein>
<keyword evidence="4" id="KW-1185">Reference proteome</keyword>
<dbReference type="InterPro" id="IPR024623">
    <property type="entry name" value="YtxH"/>
</dbReference>
<evidence type="ECO:0000313" key="3">
    <source>
        <dbReference type="EMBL" id="MFD1410059.1"/>
    </source>
</evidence>
<gene>
    <name evidence="3" type="ORF">ACFQ4R_00235</name>
</gene>
<dbReference type="RefSeq" id="WP_125650919.1">
    <property type="nucleotide sequence ID" value="NZ_JBHTOH010000002.1"/>
</dbReference>
<feature type="region of interest" description="Disordered" evidence="1">
    <location>
        <begin position="110"/>
        <end position="218"/>
    </location>
</feature>
<dbReference type="Proteomes" id="UP001597191">
    <property type="component" value="Unassembled WGS sequence"/>
</dbReference>
<dbReference type="EMBL" id="JBHTOH010000002">
    <property type="protein sequence ID" value="MFD1410059.1"/>
    <property type="molecule type" value="Genomic_DNA"/>
</dbReference>
<dbReference type="Gene3D" id="1.20.120.20">
    <property type="entry name" value="Apolipoprotein"/>
    <property type="match status" value="1"/>
</dbReference>
<evidence type="ECO:0000313" key="4">
    <source>
        <dbReference type="Proteomes" id="UP001597191"/>
    </source>
</evidence>
<feature type="chain" id="PRO_5046597412" evidence="2">
    <location>
        <begin position="22"/>
        <end position="218"/>
    </location>
</feature>
<feature type="compositionally biased region" description="Polar residues" evidence="1">
    <location>
        <begin position="169"/>
        <end position="180"/>
    </location>
</feature>
<keyword evidence="2" id="KW-0732">Signal</keyword>
<name>A0ABW4BJG6_9LACO</name>
<feature type="compositionally biased region" description="Acidic residues" evidence="1">
    <location>
        <begin position="149"/>
        <end position="165"/>
    </location>
</feature>
<evidence type="ECO:0000256" key="2">
    <source>
        <dbReference type="SAM" id="SignalP"/>
    </source>
</evidence>
<evidence type="ECO:0000256" key="1">
    <source>
        <dbReference type="SAM" id="MobiDB-lite"/>
    </source>
</evidence>
<organism evidence="3 4">
    <name type="scientific">Lapidilactobacillus gannanensis</name>
    <dbReference type="NCBI Taxonomy" id="2486002"/>
    <lineage>
        <taxon>Bacteria</taxon>
        <taxon>Bacillati</taxon>
        <taxon>Bacillota</taxon>
        <taxon>Bacilli</taxon>
        <taxon>Lactobacillales</taxon>
        <taxon>Lactobacillaceae</taxon>
        <taxon>Lapidilactobacillus</taxon>
    </lineage>
</organism>
<reference evidence="4" key="1">
    <citation type="journal article" date="2019" name="Int. J. Syst. Evol. Microbiol.">
        <title>The Global Catalogue of Microorganisms (GCM) 10K type strain sequencing project: providing services to taxonomists for standard genome sequencing and annotation.</title>
        <authorList>
            <consortium name="The Broad Institute Genomics Platform"/>
            <consortium name="The Broad Institute Genome Sequencing Center for Infectious Disease"/>
            <person name="Wu L."/>
            <person name="Ma J."/>
        </authorList>
    </citation>
    <scope>NUCLEOTIDE SEQUENCE [LARGE SCALE GENOMIC DNA]</scope>
    <source>
        <strain evidence="4">CCM 8937</strain>
    </source>
</reference>
<feature type="signal peptide" evidence="2">
    <location>
        <begin position="1"/>
        <end position="21"/>
    </location>
</feature>
<proteinExistence type="predicted"/>